<feature type="transmembrane region" description="Helical" evidence="6">
    <location>
        <begin position="172"/>
        <end position="188"/>
    </location>
</feature>
<keyword evidence="4 6" id="KW-1133">Transmembrane helix</keyword>
<dbReference type="AlphaFoldDB" id="A0A832RUM8"/>
<evidence type="ECO:0000256" key="1">
    <source>
        <dbReference type="ARBA" id="ARBA00004651"/>
    </source>
</evidence>
<feature type="transmembrane region" description="Helical" evidence="6">
    <location>
        <begin position="94"/>
        <end position="111"/>
    </location>
</feature>
<dbReference type="Proteomes" id="UP000600363">
    <property type="component" value="Unassembled WGS sequence"/>
</dbReference>
<dbReference type="InterPro" id="IPR012809">
    <property type="entry name" value="ECF_CbiQ"/>
</dbReference>
<organism evidence="7 8">
    <name type="scientific">Methermicoccus shengliensis</name>
    <dbReference type="NCBI Taxonomy" id="660064"/>
    <lineage>
        <taxon>Archaea</taxon>
        <taxon>Methanobacteriati</taxon>
        <taxon>Methanobacteriota</taxon>
        <taxon>Stenosarchaea group</taxon>
        <taxon>Methanomicrobia</taxon>
        <taxon>Methanosarcinales</taxon>
        <taxon>Methermicoccaceae</taxon>
        <taxon>Methermicoccus</taxon>
    </lineage>
</organism>
<dbReference type="InterPro" id="IPR051611">
    <property type="entry name" value="ECF_transporter_component"/>
</dbReference>
<feature type="transmembrane region" description="Helical" evidence="6">
    <location>
        <begin position="33"/>
        <end position="50"/>
    </location>
</feature>
<feature type="transmembrane region" description="Helical" evidence="6">
    <location>
        <begin position="62"/>
        <end position="82"/>
    </location>
</feature>
<comment type="caution">
    <text evidence="7">The sequence shown here is derived from an EMBL/GenBank/DDBJ whole genome shotgun (WGS) entry which is preliminary data.</text>
</comment>
<reference evidence="7" key="1">
    <citation type="journal article" date="2020" name="bioRxiv">
        <title>A rank-normalized archaeal taxonomy based on genome phylogeny resolves widespread incomplete and uneven classifications.</title>
        <authorList>
            <person name="Rinke C."/>
            <person name="Chuvochina M."/>
            <person name="Mussig A.J."/>
            <person name="Chaumeil P.-A."/>
            <person name="Waite D.W."/>
            <person name="Whitman W.B."/>
            <person name="Parks D.H."/>
            <person name="Hugenholtz P."/>
        </authorList>
    </citation>
    <scope>NUCLEOTIDE SEQUENCE</scope>
    <source>
        <strain evidence="7">UBA12518</strain>
    </source>
</reference>
<dbReference type="GO" id="GO:0043190">
    <property type="term" value="C:ATP-binding cassette (ABC) transporter complex"/>
    <property type="evidence" value="ECO:0007669"/>
    <property type="project" value="InterPro"/>
</dbReference>
<gene>
    <name evidence="7" type="primary">cbiQ</name>
    <name evidence="7" type="ORF">HA299_03160</name>
</gene>
<evidence type="ECO:0000256" key="3">
    <source>
        <dbReference type="ARBA" id="ARBA00022692"/>
    </source>
</evidence>
<evidence type="ECO:0000256" key="5">
    <source>
        <dbReference type="ARBA" id="ARBA00023136"/>
    </source>
</evidence>
<evidence type="ECO:0000256" key="2">
    <source>
        <dbReference type="ARBA" id="ARBA00022475"/>
    </source>
</evidence>
<evidence type="ECO:0000313" key="8">
    <source>
        <dbReference type="Proteomes" id="UP000600363"/>
    </source>
</evidence>
<keyword evidence="2" id="KW-1003">Cell membrane</keyword>
<feature type="transmembrane region" description="Helical" evidence="6">
    <location>
        <begin position="262"/>
        <end position="282"/>
    </location>
</feature>
<dbReference type="PANTHER" id="PTHR34857:SF2">
    <property type="entry name" value="SLL0384 PROTEIN"/>
    <property type="match status" value="1"/>
</dbReference>
<dbReference type="RefSeq" id="WP_052353332.1">
    <property type="nucleotide sequence ID" value="NZ_DUIH01000011.1"/>
</dbReference>
<protein>
    <submittedName>
        <fullName evidence="7">Cobalt ECF transporter T component CbiQ</fullName>
    </submittedName>
</protein>
<dbReference type="PANTHER" id="PTHR34857">
    <property type="entry name" value="SLL0384 PROTEIN"/>
    <property type="match status" value="1"/>
</dbReference>
<dbReference type="NCBIfam" id="TIGR02454">
    <property type="entry name" value="ECF_T_CbiQ"/>
    <property type="match status" value="1"/>
</dbReference>
<dbReference type="InterPro" id="IPR003339">
    <property type="entry name" value="ABC/ECF_trnsptr_transmembrane"/>
</dbReference>
<comment type="subcellular location">
    <subcellularLocation>
        <location evidence="1">Cell membrane</location>
        <topology evidence="1">Multi-pass membrane protein</topology>
    </subcellularLocation>
</comment>
<dbReference type="EMBL" id="DUIH01000011">
    <property type="protein sequence ID" value="HIH69607.1"/>
    <property type="molecule type" value="Genomic_DNA"/>
</dbReference>
<keyword evidence="5 6" id="KW-0472">Membrane</keyword>
<dbReference type="CDD" id="cd16914">
    <property type="entry name" value="EcfT"/>
    <property type="match status" value="1"/>
</dbReference>
<evidence type="ECO:0000256" key="4">
    <source>
        <dbReference type="ARBA" id="ARBA00022989"/>
    </source>
</evidence>
<dbReference type="Pfam" id="PF02361">
    <property type="entry name" value="CbiQ"/>
    <property type="match status" value="1"/>
</dbReference>
<evidence type="ECO:0000256" key="6">
    <source>
        <dbReference type="SAM" id="Phobius"/>
    </source>
</evidence>
<proteinExistence type="predicted"/>
<evidence type="ECO:0000313" key="7">
    <source>
        <dbReference type="EMBL" id="HIH69607.1"/>
    </source>
</evidence>
<dbReference type="GO" id="GO:0006824">
    <property type="term" value="P:cobalt ion transport"/>
    <property type="evidence" value="ECO:0007669"/>
    <property type="project" value="InterPro"/>
</dbReference>
<keyword evidence="3 6" id="KW-0812">Transmembrane</keyword>
<accession>A0A832RUM8</accession>
<sequence length="289" mass="32613">MVIRGKGYAVHNVLERYAWNESPIHALDARVKVVSLLGLLVGVVLSRAPLYSEWVGERTLFFLHATQYAIVFLVLVCLLILARVPLRFALTRTLMVMPFVGGIALFVPLFGDGKELYTVGPLTLTLSPTGLDVLTRVSSKGVLAVLCVVVLTSTTPFHDILRALEHLRVPRIYLMVMTFMYRYLFLLVEEITTMKRAWESRTVRERRWLGSMWHIRTAGMIIASLFLRSYERGERVYAAMLSRGYKGELPTLESMPLQRRDVVVGGIVLLLGLGTLSSEHWLSLMGVFS</sequence>
<name>A0A832RUM8_9EURY</name>